<gene>
    <name evidence="3" type="ORF">LCGC14_2175380</name>
</gene>
<feature type="domain" description="Methyltransferase type 11" evidence="2">
    <location>
        <begin position="115"/>
        <end position="203"/>
    </location>
</feature>
<dbReference type="PANTHER" id="PTHR43591">
    <property type="entry name" value="METHYLTRANSFERASE"/>
    <property type="match status" value="1"/>
</dbReference>
<feature type="compositionally biased region" description="Basic and acidic residues" evidence="1">
    <location>
        <begin position="1"/>
        <end position="31"/>
    </location>
</feature>
<dbReference type="EMBL" id="LAZR01028181">
    <property type="protein sequence ID" value="KKL63411.1"/>
    <property type="molecule type" value="Genomic_DNA"/>
</dbReference>
<proteinExistence type="predicted"/>
<dbReference type="Gene3D" id="3.40.50.150">
    <property type="entry name" value="Vaccinia Virus protein VP39"/>
    <property type="match status" value="1"/>
</dbReference>
<dbReference type="InterPro" id="IPR029063">
    <property type="entry name" value="SAM-dependent_MTases_sf"/>
</dbReference>
<evidence type="ECO:0000259" key="2">
    <source>
        <dbReference type="Pfam" id="PF08241"/>
    </source>
</evidence>
<comment type="caution">
    <text evidence="3">The sequence shown here is derived from an EMBL/GenBank/DDBJ whole genome shotgun (WGS) entry which is preliminary data.</text>
</comment>
<protein>
    <recommendedName>
        <fullName evidence="2">Methyltransferase type 11 domain-containing protein</fullName>
    </recommendedName>
</protein>
<evidence type="ECO:0000313" key="3">
    <source>
        <dbReference type="EMBL" id="KKL63411.1"/>
    </source>
</evidence>
<dbReference type="InterPro" id="IPR013216">
    <property type="entry name" value="Methyltransf_11"/>
</dbReference>
<dbReference type="GO" id="GO:0008757">
    <property type="term" value="F:S-adenosylmethionine-dependent methyltransferase activity"/>
    <property type="evidence" value="ECO:0007669"/>
    <property type="project" value="InterPro"/>
</dbReference>
<feature type="non-terminal residue" evidence="3">
    <location>
        <position position="1"/>
    </location>
</feature>
<dbReference type="SUPFAM" id="SSF53335">
    <property type="entry name" value="S-adenosyl-L-methionine-dependent methyltransferases"/>
    <property type="match status" value="1"/>
</dbReference>
<dbReference type="AlphaFoldDB" id="A0A0F9EB34"/>
<sequence length="266" mass="29124">GKTMAERSKRTEKAPTEAERKAIERSRKPEPPKTLTEAAEGQPEIAGTARKPVEQAPTPETAREPEPVRKPMEESLWDKAGVAAYVEGFWANPNETGLRQAVADWFGKGDGGTLLDVGCGSARIAPMLRGYEYWGVDGSEELLALARERVSPQGAVKTHDLAEPLPFEDDEFDVVISMNVLRHMDSYEAVVAEMARVAKRSVYIVDLFQSGTDDTYGKTEVAGQVFANNAWSLSRFLASAARLGRVETRDLAGMPWPVTGVKIETS</sequence>
<reference evidence="3" key="1">
    <citation type="journal article" date="2015" name="Nature">
        <title>Complex archaea that bridge the gap between prokaryotes and eukaryotes.</title>
        <authorList>
            <person name="Spang A."/>
            <person name="Saw J.H."/>
            <person name="Jorgensen S.L."/>
            <person name="Zaremba-Niedzwiedzka K."/>
            <person name="Martijn J."/>
            <person name="Lind A.E."/>
            <person name="van Eijk R."/>
            <person name="Schleper C."/>
            <person name="Guy L."/>
            <person name="Ettema T.J."/>
        </authorList>
    </citation>
    <scope>NUCLEOTIDE SEQUENCE</scope>
</reference>
<dbReference type="Pfam" id="PF08241">
    <property type="entry name" value="Methyltransf_11"/>
    <property type="match status" value="1"/>
</dbReference>
<evidence type="ECO:0000256" key="1">
    <source>
        <dbReference type="SAM" id="MobiDB-lite"/>
    </source>
</evidence>
<feature type="compositionally biased region" description="Basic and acidic residues" evidence="1">
    <location>
        <begin position="61"/>
        <end position="70"/>
    </location>
</feature>
<organism evidence="3">
    <name type="scientific">marine sediment metagenome</name>
    <dbReference type="NCBI Taxonomy" id="412755"/>
    <lineage>
        <taxon>unclassified sequences</taxon>
        <taxon>metagenomes</taxon>
        <taxon>ecological metagenomes</taxon>
    </lineage>
</organism>
<accession>A0A0F9EB34</accession>
<feature type="region of interest" description="Disordered" evidence="1">
    <location>
        <begin position="1"/>
        <end position="70"/>
    </location>
</feature>
<name>A0A0F9EB34_9ZZZZ</name>
<dbReference type="CDD" id="cd02440">
    <property type="entry name" value="AdoMet_MTases"/>
    <property type="match status" value="1"/>
</dbReference>